<gene>
    <name evidence="1" type="ORF">I4J89_20995</name>
</gene>
<evidence type="ECO:0000313" key="1">
    <source>
        <dbReference type="EMBL" id="MBG0563926.1"/>
    </source>
</evidence>
<evidence type="ECO:0000313" key="2">
    <source>
        <dbReference type="Proteomes" id="UP000598146"/>
    </source>
</evidence>
<organism evidence="1 2">
    <name type="scientific">Actinoplanes aureus</name>
    <dbReference type="NCBI Taxonomy" id="2792083"/>
    <lineage>
        <taxon>Bacteria</taxon>
        <taxon>Bacillati</taxon>
        <taxon>Actinomycetota</taxon>
        <taxon>Actinomycetes</taxon>
        <taxon>Micromonosporales</taxon>
        <taxon>Micromonosporaceae</taxon>
        <taxon>Actinoplanes</taxon>
    </lineage>
</organism>
<protein>
    <submittedName>
        <fullName evidence="1">Glycosyltransferase</fullName>
    </submittedName>
</protein>
<proteinExistence type="predicted"/>
<name>A0A931G0C7_9ACTN</name>
<keyword evidence="2" id="KW-1185">Reference proteome</keyword>
<sequence>MTAQLEGTREDLIVYLATGWWDGPAGTDRQLATALGRYGPVFYVDPPISALTRFLKPDLSGVAAAPRLRVHSPRLVQLVTRVTPGMTRPVLRHLRAPLVHRAVRSAVRELYGPAGPVAAVVSSRVDESWPRLAARHRLLYVTDDLVAGAELLGLPRDRLIRLENAALARAGTLAVVSPGLRDRYAAAGHSAVLLPNGCSPEFYADVDDAPPPAGASLPGPVAGFAGHINDRIDISLLEAVADTGCSLLIVGPLSHGYRDARFTALTGRPNVCWVGQQPYEQMPSYLRLIDVGLTPYADNPFNRASFPLKTLEYLAAGRAVVASRLPAHVWLDTDLITLADGPADFAAAVTAALAQPRTPEIVRRRRAFAEQHSWDVRARRMAELLGLVSRTTVA</sequence>
<dbReference type="Proteomes" id="UP000598146">
    <property type="component" value="Unassembled WGS sequence"/>
</dbReference>
<dbReference type="AlphaFoldDB" id="A0A931G0C7"/>
<dbReference type="PANTHER" id="PTHR12526">
    <property type="entry name" value="GLYCOSYLTRANSFERASE"/>
    <property type="match status" value="1"/>
</dbReference>
<accession>A0A931G0C7</accession>
<dbReference type="Gene3D" id="3.40.50.2000">
    <property type="entry name" value="Glycogen Phosphorylase B"/>
    <property type="match status" value="1"/>
</dbReference>
<dbReference type="SUPFAM" id="SSF53756">
    <property type="entry name" value="UDP-Glycosyltransferase/glycogen phosphorylase"/>
    <property type="match status" value="1"/>
</dbReference>
<dbReference type="Pfam" id="PF13692">
    <property type="entry name" value="Glyco_trans_1_4"/>
    <property type="match status" value="1"/>
</dbReference>
<reference evidence="1" key="1">
    <citation type="submission" date="2020-11" db="EMBL/GenBank/DDBJ databases">
        <title>Isolation and identification of active actinomycetes.</title>
        <authorList>
            <person name="Sun X."/>
        </authorList>
    </citation>
    <scope>NUCLEOTIDE SEQUENCE</scope>
    <source>
        <strain evidence="1">NEAU-A11</strain>
    </source>
</reference>
<dbReference type="RefSeq" id="WP_196415697.1">
    <property type="nucleotide sequence ID" value="NZ_JADQTO010000009.1"/>
</dbReference>
<dbReference type="EMBL" id="JADQTO010000009">
    <property type="protein sequence ID" value="MBG0563926.1"/>
    <property type="molecule type" value="Genomic_DNA"/>
</dbReference>
<comment type="caution">
    <text evidence="1">The sequence shown here is derived from an EMBL/GenBank/DDBJ whole genome shotgun (WGS) entry which is preliminary data.</text>
</comment>